<feature type="domain" description="Protein kinase" evidence="1">
    <location>
        <begin position="483"/>
        <end position="749"/>
    </location>
</feature>
<dbReference type="InterPro" id="IPR011009">
    <property type="entry name" value="Kinase-like_dom_sf"/>
</dbReference>
<proteinExistence type="predicted"/>
<dbReference type="InterPro" id="IPR000719">
    <property type="entry name" value="Prot_kinase_dom"/>
</dbReference>
<dbReference type="EMBL" id="SMAL01000002">
    <property type="protein sequence ID" value="TCT16018.1"/>
    <property type="molecule type" value="Genomic_DNA"/>
</dbReference>
<dbReference type="Proteomes" id="UP000294902">
    <property type="component" value="Unassembled WGS sequence"/>
</dbReference>
<dbReference type="GO" id="GO:0004672">
    <property type="term" value="F:protein kinase activity"/>
    <property type="evidence" value="ECO:0007669"/>
    <property type="project" value="InterPro"/>
</dbReference>
<dbReference type="AlphaFoldDB" id="A0A4R3MRJ0"/>
<dbReference type="SUPFAM" id="SSF56112">
    <property type="entry name" value="Protein kinase-like (PK-like)"/>
    <property type="match status" value="1"/>
</dbReference>
<dbReference type="Gene3D" id="1.10.510.10">
    <property type="entry name" value="Transferase(Phosphotransferase) domain 1"/>
    <property type="match status" value="1"/>
</dbReference>
<dbReference type="RefSeq" id="WP_132250070.1">
    <property type="nucleotide sequence ID" value="NZ_SMAL01000002.1"/>
</dbReference>
<name>A0A4R3MRJ0_9FIRM</name>
<comment type="caution">
    <text evidence="2">The sequence shown here is derived from an EMBL/GenBank/DDBJ whole genome shotgun (WGS) entry which is preliminary data.</text>
</comment>
<accession>A0A4R3MRJ0</accession>
<protein>
    <recommendedName>
        <fullName evidence="1">Protein kinase domain-containing protein</fullName>
    </recommendedName>
</protein>
<gene>
    <name evidence="2" type="ORF">EDC18_10232</name>
</gene>
<keyword evidence="3" id="KW-1185">Reference proteome</keyword>
<sequence length="919" mass="106577">MEKNCLASEKSYEIDAFKGEVLRLLDHNINDIFAEIIRSTKDFNRIKQVMIKLKVDDYRNDFKIVGDTSEELLKANSVDKKLNYVQFAKINEANGILKKWLVNVDIHKEILLLREIRNRLSHYDEGNKYKNIGEVHKDLFILECFVFNFKMKFPEKYEDFKLKYDEIIQKAKDFADKYSESTIISLKSNKISIEEYCKELQNDIFYGESIETIKEKLFVAIGHLGIDVSGGKFKKDTRIDIIKYIYKNKTYERNAINTENTEQNNDETVKFKDNSEKIKSMKMESFFCKNLGEAELRRIVRDFNILVDYRCLASKSARVFLQKSLIPILRSYGDEAKLFYVYETLNDYFTLNRDNHDKDAIIQFIYSNMELKVYSYIKTEDNSARDDDNILNILNNLHNDKNFCVITDKQNLISGMQKAHRDGIYIINPGLVGGVKHKPQKEEFTPLFKLSKSCVVDSNTLLKVTHIPASGDEVYTLRQNNVIKLVDFINGGGEGNIYTTSQPGIIAKVYFEKCITTQRKDKLTLMTEHQPNIKNVCWPIDIILNKSGEFVGYIMAQASGKDIAKTIFKGRCKEYNRSELVECLINIFKTISELHKNNILLGDINGGNILIQNPQEIYFVDTDSYQIEKYPCPVGTELFTPPEIFKSENGEVRDFSKFLRCPEDERYALGVLAFMILIPGATPYPMIEGKLQSGFRFPQTGKKAEGKLAYNCIWSYIHFQVKQLFWRVFDENDRTVTSDNWVRALQSYKRDIGKDDIKNQIFITTYKDINGDTFVVDKKCPKCNMPLNIKVDDYTRKASLGKTVYCRACTLRNIHINNLTTFMECEKCRRKLCVSKRDYDRQIDSITNIACERCGITVRGYSSEYEKRKSRGWSILCYECDSNKGLYDIKVCCSECDDRNGVRIKYAVPSLTDIINSIK</sequence>
<evidence type="ECO:0000259" key="1">
    <source>
        <dbReference type="PROSITE" id="PS50011"/>
    </source>
</evidence>
<dbReference type="GO" id="GO:0005524">
    <property type="term" value="F:ATP binding"/>
    <property type="evidence" value="ECO:0007669"/>
    <property type="project" value="InterPro"/>
</dbReference>
<dbReference type="SMART" id="SM00220">
    <property type="entry name" value="S_TKc"/>
    <property type="match status" value="1"/>
</dbReference>
<reference evidence="2 3" key="1">
    <citation type="submission" date="2019-03" db="EMBL/GenBank/DDBJ databases">
        <title>Genomic Encyclopedia of Type Strains, Phase IV (KMG-IV): sequencing the most valuable type-strain genomes for metagenomic binning, comparative biology and taxonomic classification.</title>
        <authorList>
            <person name="Goeker M."/>
        </authorList>
    </citation>
    <scope>NUCLEOTIDE SEQUENCE [LARGE SCALE GENOMIC DNA]</scope>
    <source>
        <strain evidence="2 3">DSM 24629</strain>
    </source>
</reference>
<evidence type="ECO:0000313" key="3">
    <source>
        <dbReference type="Proteomes" id="UP000294902"/>
    </source>
</evidence>
<dbReference type="PROSITE" id="PS50011">
    <property type="entry name" value="PROTEIN_KINASE_DOM"/>
    <property type="match status" value="1"/>
</dbReference>
<dbReference type="OrthoDB" id="583109at2"/>
<evidence type="ECO:0000313" key="2">
    <source>
        <dbReference type="EMBL" id="TCT16018.1"/>
    </source>
</evidence>
<organism evidence="2 3">
    <name type="scientific">Natranaerovirga pectinivora</name>
    <dbReference type="NCBI Taxonomy" id="682400"/>
    <lineage>
        <taxon>Bacteria</taxon>
        <taxon>Bacillati</taxon>
        <taxon>Bacillota</taxon>
        <taxon>Clostridia</taxon>
        <taxon>Lachnospirales</taxon>
        <taxon>Natranaerovirgaceae</taxon>
        <taxon>Natranaerovirga</taxon>
    </lineage>
</organism>